<evidence type="ECO:0000313" key="4">
    <source>
        <dbReference type="Proteomes" id="UP000244013"/>
    </source>
</evidence>
<name>A0A2T5TXI7_9SPHN</name>
<proteinExistence type="predicted"/>
<dbReference type="EMBL" id="QAYE01000013">
    <property type="protein sequence ID" value="PTW43954.1"/>
    <property type="molecule type" value="Genomic_DNA"/>
</dbReference>
<dbReference type="Proteomes" id="UP000244013">
    <property type="component" value="Unassembled WGS sequence"/>
</dbReference>
<dbReference type="AlphaFoldDB" id="A0A2T5TXI7"/>
<evidence type="ECO:0000259" key="2">
    <source>
        <dbReference type="Pfam" id="PF18821"/>
    </source>
</evidence>
<sequence>MSVDNIVARPGRDVDPEAAEAGFRMPPDLAKRYDVRVVPAKDPNEVRMGMFRPGDRGAPSIEVLGNGDRIVARKEDPETVAALVKIAKHNGWEGIDVDGSPEFKKAVWEAGSREGLTVRGYEPSFVEQERMADIRRADEARREREAAAKPAPVVEQVAPVAAVEATVPARSADVGREAAAEAAPAHGSTALSDADKRLLLTLSVYTQDHKALSESLTPNLEPMEREFRYERLDVNKEALNGALEQALESPTLVSSFSKAGYEHDELRRMGRDGKWDGEVADAIYLVRSGLNRHEVAKELVASFVESERADERAGTLIPYPHQQQEPATVREERVHGADAARDDNEELAELFLRGNAERIAADPRLANAVEAQVAMEQHISAAFEGDADRIMSANLESRDLISAALSRGLDVSVREPTPVRQVEPIQITPDLER</sequence>
<accession>A0A2T5TXI7</accession>
<evidence type="ECO:0000313" key="3">
    <source>
        <dbReference type="EMBL" id="PTW43954.1"/>
    </source>
</evidence>
<dbReference type="InterPro" id="IPR040677">
    <property type="entry name" value="LPD7"/>
</dbReference>
<reference evidence="3 4" key="1">
    <citation type="submission" date="2018-04" db="EMBL/GenBank/DDBJ databases">
        <title>Genomic Encyclopedia of Type Strains, Phase III (KMG-III): the genomes of soil and plant-associated and newly described type strains.</title>
        <authorList>
            <person name="Whitman W."/>
        </authorList>
    </citation>
    <scope>NUCLEOTIDE SEQUENCE [LARGE SCALE GENOMIC DNA]</scope>
    <source>
        <strain evidence="3 4">MA-olki</strain>
    </source>
</reference>
<dbReference type="Pfam" id="PF18821">
    <property type="entry name" value="LPD7"/>
    <property type="match status" value="1"/>
</dbReference>
<gene>
    <name evidence="3" type="ORF">C8J25_11317</name>
</gene>
<dbReference type="GeneID" id="91007671"/>
<comment type="caution">
    <text evidence="3">The sequence shown here is derived from an EMBL/GenBank/DDBJ whole genome shotgun (WGS) entry which is preliminary data.</text>
</comment>
<protein>
    <recommendedName>
        <fullName evidence="2">Large polyvalent protein-associated domain-containing protein</fullName>
    </recommendedName>
</protein>
<organism evidence="3 4">
    <name type="scientific">Sphingomonas faeni</name>
    <dbReference type="NCBI Taxonomy" id="185950"/>
    <lineage>
        <taxon>Bacteria</taxon>
        <taxon>Pseudomonadati</taxon>
        <taxon>Pseudomonadota</taxon>
        <taxon>Alphaproteobacteria</taxon>
        <taxon>Sphingomonadales</taxon>
        <taxon>Sphingomonadaceae</taxon>
        <taxon>Sphingomonas</taxon>
    </lineage>
</organism>
<feature type="region of interest" description="Disordered" evidence="1">
    <location>
        <begin position="1"/>
        <end position="23"/>
    </location>
</feature>
<dbReference type="RefSeq" id="WP_341871547.1">
    <property type="nucleotide sequence ID" value="NZ_QAYE01000013.1"/>
</dbReference>
<feature type="domain" description="Large polyvalent protein-associated" evidence="2">
    <location>
        <begin position="66"/>
        <end position="130"/>
    </location>
</feature>
<evidence type="ECO:0000256" key="1">
    <source>
        <dbReference type="SAM" id="MobiDB-lite"/>
    </source>
</evidence>